<dbReference type="SUPFAM" id="SSF52788">
    <property type="entry name" value="Phosphotyrosine protein phosphatases I"/>
    <property type="match status" value="1"/>
</dbReference>
<keyword evidence="4" id="KW-1185">Reference proteome</keyword>
<accession>A0AAE3VH11</accession>
<dbReference type="GO" id="GO:0004725">
    <property type="term" value="F:protein tyrosine phosphatase activity"/>
    <property type="evidence" value="ECO:0007669"/>
    <property type="project" value="UniProtKB-EC"/>
</dbReference>
<evidence type="ECO:0000313" key="3">
    <source>
        <dbReference type="EMBL" id="MDQ0290343.1"/>
    </source>
</evidence>
<evidence type="ECO:0000313" key="4">
    <source>
        <dbReference type="Proteomes" id="UP001238163"/>
    </source>
</evidence>
<dbReference type="InterPro" id="IPR023485">
    <property type="entry name" value="Ptyr_pPase"/>
</dbReference>
<organism evidence="3 4">
    <name type="scientific">Oligosphaera ethanolica</name>
    <dbReference type="NCBI Taxonomy" id="760260"/>
    <lineage>
        <taxon>Bacteria</taxon>
        <taxon>Pseudomonadati</taxon>
        <taxon>Lentisphaerota</taxon>
        <taxon>Oligosphaeria</taxon>
        <taxon>Oligosphaerales</taxon>
        <taxon>Oligosphaeraceae</taxon>
        <taxon>Oligosphaera</taxon>
    </lineage>
</organism>
<dbReference type="PANTHER" id="PTHR11717:SF7">
    <property type="entry name" value="LOW MOLECULAR WEIGHT PHOSPHOTYROSINE PROTEIN PHOSPHATASE"/>
    <property type="match status" value="1"/>
</dbReference>
<evidence type="ECO:0000259" key="2">
    <source>
        <dbReference type="SMART" id="SM00226"/>
    </source>
</evidence>
<dbReference type="Proteomes" id="UP001238163">
    <property type="component" value="Unassembled WGS sequence"/>
</dbReference>
<sequence>MANTIILFVCGTNRRRSPMAAAYFQRRLAEIGVTGVGVESAGIHTRRQEMVDRGAVDALANIGLEPLQLGVRQLTPKQANCASLIVCMTSDQLAAVEKKIPTVSRKLRTLLSIINSDRQIFDPKENDVGGHARCLDLMRPALDALAERLG</sequence>
<feature type="domain" description="Phosphotyrosine protein phosphatase I" evidence="2">
    <location>
        <begin position="4"/>
        <end position="148"/>
    </location>
</feature>
<name>A0AAE3VH11_9BACT</name>
<dbReference type="PANTHER" id="PTHR11717">
    <property type="entry name" value="LOW MOLECULAR WEIGHT PROTEIN TYROSINE PHOSPHATASE"/>
    <property type="match status" value="1"/>
</dbReference>
<comment type="caution">
    <text evidence="3">The sequence shown here is derived from an EMBL/GenBank/DDBJ whole genome shotgun (WGS) entry which is preliminary data.</text>
</comment>
<dbReference type="InterPro" id="IPR036196">
    <property type="entry name" value="Ptyr_pPase_sf"/>
</dbReference>
<reference evidence="3" key="1">
    <citation type="submission" date="2023-07" db="EMBL/GenBank/DDBJ databases">
        <title>Genomic Encyclopedia of Type Strains, Phase IV (KMG-IV): sequencing the most valuable type-strain genomes for metagenomic binning, comparative biology and taxonomic classification.</title>
        <authorList>
            <person name="Goeker M."/>
        </authorList>
    </citation>
    <scope>NUCLEOTIDE SEQUENCE</scope>
    <source>
        <strain evidence="3">DSM 24202</strain>
    </source>
</reference>
<dbReference type="EC" id="3.1.3.48" evidence="1"/>
<dbReference type="Gene3D" id="3.40.50.2300">
    <property type="match status" value="1"/>
</dbReference>
<dbReference type="EMBL" id="JAUSVL010000001">
    <property type="protein sequence ID" value="MDQ0290343.1"/>
    <property type="molecule type" value="Genomic_DNA"/>
</dbReference>
<dbReference type="InterPro" id="IPR050438">
    <property type="entry name" value="LMW_PTPase"/>
</dbReference>
<dbReference type="AlphaFoldDB" id="A0AAE3VH11"/>
<dbReference type="RefSeq" id="WP_307261808.1">
    <property type="nucleotide sequence ID" value="NZ_JAUSVL010000001.1"/>
</dbReference>
<dbReference type="SMART" id="SM00226">
    <property type="entry name" value="LMWPc"/>
    <property type="match status" value="1"/>
</dbReference>
<protein>
    <recommendedName>
        <fullName evidence="1">protein-tyrosine-phosphatase</fullName>
        <ecNumber evidence="1">3.1.3.48</ecNumber>
    </recommendedName>
</protein>
<proteinExistence type="predicted"/>
<gene>
    <name evidence="3" type="ORF">J3R75_002450</name>
</gene>
<evidence type="ECO:0000256" key="1">
    <source>
        <dbReference type="ARBA" id="ARBA00013064"/>
    </source>
</evidence>
<dbReference type="Pfam" id="PF01451">
    <property type="entry name" value="LMWPc"/>
    <property type="match status" value="1"/>
</dbReference>